<sequence>MSYSNEEAYDMLLILGECRGTFAAAERLWRERYPNRIPHSRKVFYRLAKRIKTKELNPHDSLRRRERDSGVNHDTIWNILRSNKFHAYRMSVHQSLNCNDFQQRLTFCNWIRQQPRDFHLKILFSDECTFKSDGSVNTWNSRFWARNNPHWLREIDHQILWKVNVWCGIIGSEIVGPVFFDENLNGERYSALIETDLPVLLENLPLQLRLDMWFQQDACPSHTSRVARAALNVMFPDKWIGKYGPINYPPRSPDLTILDYYFWGRIKDLVYHERPTTRNDMIRRISEAIRSLSAEEILRAIHSFQNRVHVCIAENGAHFEHLIA</sequence>
<comment type="caution">
    <text evidence="1">The sequence shown here is derived from an EMBL/GenBank/DDBJ whole genome shotgun (WGS) entry which is preliminary data.</text>
</comment>
<proteinExistence type="predicted"/>
<evidence type="ECO:0000313" key="2">
    <source>
        <dbReference type="EMBL" id="KYN50344.1"/>
    </source>
</evidence>
<organism evidence="1 3">
    <name type="scientific">Cyphomyrmex costatus</name>
    <dbReference type="NCBI Taxonomy" id="456900"/>
    <lineage>
        <taxon>Eukaryota</taxon>
        <taxon>Metazoa</taxon>
        <taxon>Ecdysozoa</taxon>
        <taxon>Arthropoda</taxon>
        <taxon>Hexapoda</taxon>
        <taxon>Insecta</taxon>
        <taxon>Pterygota</taxon>
        <taxon>Neoptera</taxon>
        <taxon>Endopterygota</taxon>
        <taxon>Hymenoptera</taxon>
        <taxon>Apocrita</taxon>
        <taxon>Aculeata</taxon>
        <taxon>Formicoidea</taxon>
        <taxon>Formicidae</taxon>
        <taxon>Myrmicinae</taxon>
        <taxon>Cyphomyrmex</taxon>
    </lineage>
</organism>
<dbReference type="GO" id="GO:0003676">
    <property type="term" value="F:nucleic acid binding"/>
    <property type="evidence" value="ECO:0007669"/>
    <property type="project" value="InterPro"/>
</dbReference>
<reference evidence="1 3" key="1">
    <citation type="submission" date="2016-03" db="EMBL/GenBank/DDBJ databases">
        <title>Cyphomyrmex costatus WGS genome.</title>
        <authorList>
            <person name="Nygaard S."/>
            <person name="Hu H."/>
            <person name="Boomsma J."/>
            <person name="Zhang G."/>
        </authorList>
    </citation>
    <scope>NUCLEOTIDE SEQUENCE [LARGE SCALE GENOMIC DNA]</scope>
    <source>
        <strain evidence="1">MS0001</strain>
        <tissue evidence="1">Whole body</tissue>
    </source>
</reference>
<accession>A0A151K2V2</accession>
<keyword evidence="3" id="KW-1185">Reference proteome</keyword>
<evidence type="ECO:0000313" key="3">
    <source>
        <dbReference type="Proteomes" id="UP000078542"/>
    </source>
</evidence>
<dbReference type="EMBL" id="LKEX01024252">
    <property type="protein sequence ID" value="KYN50344.1"/>
    <property type="molecule type" value="Genomic_DNA"/>
</dbReference>
<dbReference type="PANTHER" id="PTHR47326:SF1">
    <property type="entry name" value="HTH PSQ-TYPE DOMAIN-CONTAINING PROTEIN"/>
    <property type="match status" value="1"/>
</dbReference>
<evidence type="ECO:0000313" key="1">
    <source>
        <dbReference type="EMBL" id="KYN50343.1"/>
    </source>
</evidence>
<gene>
    <name evidence="1" type="ORF">ALC62_14062</name>
    <name evidence="2" type="ORF">ALC62_14063</name>
</gene>
<name>A0A151K2V2_9HYME</name>
<protein>
    <submittedName>
        <fullName evidence="1">Uncharacterized protein</fullName>
    </submittedName>
</protein>
<dbReference type="Gene3D" id="3.30.420.10">
    <property type="entry name" value="Ribonuclease H-like superfamily/Ribonuclease H"/>
    <property type="match status" value="1"/>
</dbReference>
<dbReference type="InterPro" id="IPR036397">
    <property type="entry name" value="RNaseH_sf"/>
</dbReference>
<dbReference type="Proteomes" id="UP000078542">
    <property type="component" value="Unassembled WGS sequence"/>
</dbReference>
<dbReference type="EMBL" id="LKEX01024252">
    <property type="protein sequence ID" value="KYN50343.1"/>
    <property type="molecule type" value="Genomic_DNA"/>
</dbReference>
<dbReference type="PANTHER" id="PTHR47326">
    <property type="entry name" value="TRANSPOSABLE ELEMENT TC3 TRANSPOSASE-LIKE PROTEIN"/>
    <property type="match status" value="1"/>
</dbReference>
<dbReference type="STRING" id="456900.A0A151K2V2"/>
<dbReference type="AlphaFoldDB" id="A0A151K2V2"/>